<keyword evidence="4 6" id="KW-0862">Zinc</keyword>
<dbReference type="GeneID" id="64967433"/>
<dbReference type="SUPFAM" id="SSF50129">
    <property type="entry name" value="GroES-like"/>
    <property type="match status" value="1"/>
</dbReference>
<dbReference type="InterPro" id="IPR011032">
    <property type="entry name" value="GroES-like_sf"/>
</dbReference>
<protein>
    <recommendedName>
        <fullName evidence="7">Enoyl reductase (ER) domain-containing protein</fullName>
    </recommendedName>
</protein>
<dbReference type="InterPro" id="IPR002328">
    <property type="entry name" value="ADH_Zn_CS"/>
</dbReference>
<keyword evidence="9" id="KW-1185">Reference proteome</keyword>
<dbReference type="Proteomes" id="UP000654913">
    <property type="component" value="Chromosome 1"/>
</dbReference>
<keyword evidence="3 6" id="KW-0479">Metal-binding</keyword>
<dbReference type="Gene3D" id="3.90.180.10">
    <property type="entry name" value="Medium-chain alcohol dehydrogenases, catalytic domain"/>
    <property type="match status" value="1"/>
</dbReference>
<evidence type="ECO:0000256" key="5">
    <source>
        <dbReference type="ARBA" id="ARBA00023002"/>
    </source>
</evidence>
<name>A0A7R7X9W6_9EURO</name>
<evidence type="ECO:0000256" key="3">
    <source>
        <dbReference type="ARBA" id="ARBA00022723"/>
    </source>
</evidence>
<dbReference type="PANTHER" id="PTHR43350">
    <property type="entry name" value="NAD-DEPENDENT ALCOHOL DEHYDROGENASE"/>
    <property type="match status" value="1"/>
</dbReference>
<comment type="cofactor">
    <cofactor evidence="1 6">
        <name>Zn(2+)</name>
        <dbReference type="ChEBI" id="CHEBI:29105"/>
    </cofactor>
</comment>
<evidence type="ECO:0000259" key="7">
    <source>
        <dbReference type="SMART" id="SM00829"/>
    </source>
</evidence>
<dbReference type="GO" id="GO:0008270">
    <property type="term" value="F:zinc ion binding"/>
    <property type="evidence" value="ECO:0007669"/>
    <property type="project" value="InterPro"/>
</dbReference>
<dbReference type="SUPFAM" id="SSF51735">
    <property type="entry name" value="NAD(P)-binding Rossmann-fold domains"/>
    <property type="match status" value="1"/>
</dbReference>
<evidence type="ECO:0000256" key="1">
    <source>
        <dbReference type="ARBA" id="ARBA00001947"/>
    </source>
</evidence>
<comment type="similarity">
    <text evidence="2 6">Belongs to the zinc-containing alcohol dehydrogenase family.</text>
</comment>
<evidence type="ECO:0000256" key="2">
    <source>
        <dbReference type="ARBA" id="ARBA00008072"/>
    </source>
</evidence>
<dbReference type="KEGG" id="apuu:APUU_10256S"/>
<dbReference type="PANTHER" id="PTHR43350:SF20">
    <property type="entry name" value="ENOYL REDUCTASE (ER) DOMAIN-CONTAINING PROTEIN"/>
    <property type="match status" value="1"/>
</dbReference>
<accession>A0A7R7X9W6</accession>
<dbReference type="EMBL" id="AP024443">
    <property type="protein sequence ID" value="BCS17428.1"/>
    <property type="molecule type" value="Genomic_DNA"/>
</dbReference>
<dbReference type="Pfam" id="PF00107">
    <property type="entry name" value="ADH_zinc_N"/>
    <property type="match status" value="1"/>
</dbReference>
<dbReference type="InterPro" id="IPR020843">
    <property type="entry name" value="ER"/>
</dbReference>
<evidence type="ECO:0000313" key="8">
    <source>
        <dbReference type="EMBL" id="BCS17428.1"/>
    </source>
</evidence>
<dbReference type="InterPro" id="IPR013149">
    <property type="entry name" value="ADH-like_C"/>
</dbReference>
<gene>
    <name evidence="8" type="ORF">APUU_10256S</name>
</gene>
<evidence type="ECO:0000256" key="4">
    <source>
        <dbReference type="ARBA" id="ARBA00022833"/>
    </source>
</evidence>
<dbReference type="SMART" id="SM00829">
    <property type="entry name" value="PKS_ER"/>
    <property type="match status" value="1"/>
</dbReference>
<organism evidence="8 9">
    <name type="scientific">Aspergillus puulaauensis</name>
    <dbReference type="NCBI Taxonomy" id="1220207"/>
    <lineage>
        <taxon>Eukaryota</taxon>
        <taxon>Fungi</taxon>
        <taxon>Dikarya</taxon>
        <taxon>Ascomycota</taxon>
        <taxon>Pezizomycotina</taxon>
        <taxon>Eurotiomycetes</taxon>
        <taxon>Eurotiomycetidae</taxon>
        <taxon>Eurotiales</taxon>
        <taxon>Aspergillaceae</taxon>
        <taxon>Aspergillus</taxon>
    </lineage>
</organism>
<dbReference type="PROSITE" id="PS00059">
    <property type="entry name" value="ADH_ZINC"/>
    <property type="match status" value="1"/>
</dbReference>
<dbReference type="CDD" id="cd08278">
    <property type="entry name" value="benzyl_alcohol_DH"/>
    <property type="match status" value="1"/>
</dbReference>
<keyword evidence="5" id="KW-0560">Oxidoreductase</keyword>
<dbReference type="FunFam" id="3.40.50.720:FF:000003">
    <property type="entry name" value="S-(hydroxymethyl)glutathione dehydrogenase"/>
    <property type="match status" value="1"/>
</dbReference>
<reference evidence="8" key="1">
    <citation type="submission" date="2021-01" db="EMBL/GenBank/DDBJ databases">
        <authorList>
            <consortium name="Aspergillus puulaauensis MK2 genome sequencing consortium"/>
            <person name="Kazuki M."/>
            <person name="Futagami T."/>
        </authorList>
    </citation>
    <scope>NUCLEOTIDE SEQUENCE</scope>
    <source>
        <strain evidence="8">MK2</strain>
    </source>
</reference>
<dbReference type="InterPro" id="IPR013154">
    <property type="entry name" value="ADH-like_N"/>
</dbReference>
<dbReference type="RefSeq" id="XP_041549622.1">
    <property type="nucleotide sequence ID" value="XM_041698774.1"/>
</dbReference>
<feature type="domain" description="Enoyl reductase (ER)" evidence="7">
    <location>
        <begin position="14"/>
        <end position="374"/>
    </location>
</feature>
<reference evidence="8" key="2">
    <citation type="submission" date="2021-02" db="EMBL/GenBank/DDBJ databases">
        <title>Aspergillus puulaauensis MK2 genome sequence.</title>
        <authorList>
            <person name="Futagami T."/>
            <person name="Mori K."/>
            <person name="Kadooka C."/>
            <person name="Tanaka T."/>
        </authorList>
    </citation>
    <scope>NUCLEOTIDE SEQUENCE</scope>
    <source>
        <strain evidence="8">MK2</strain>
    </source>
</reference>
<dbReference type="Gene3D" id="3.40.50.720">
    <property type="entry name" value="NAD(P)-binding Rossmann-like Domain"/>
    <property type="match status" value="1"/>
</dbReference>
<dbReference type="Pfam" id="PF08240">
    <property type="entry name" value="ADH_N"/>
    <property type="match status" value="1"/>
</dbReference>
<dbReference type="AlphaFoldDB" id="A0A7R7X9W6"/>
<dbReference type="OrthoDB" id="1560166at2759"/>
<dbReference type="InterPro" id="IPR036291">
    <property type="entry name" value="NAD(P)-bd_dom_sf"/>
</dbReference>
<sequence>MGIPTKAYVVEEKGAPFVLRDVVLDALQPDELLVEIKFTGLCHTDLVVQQGDLPGSFPVVLGHEGAGIIREVGSGVQNKALREGDQVFLSFRSCQECTTCLSGKCGACIHTTDYNFVRSRLDSSKPSPISLPDGTVVHGQFFGQSSLSRLAVVSERSVVKCDTEFDLQTLGLLAPLGCGYLTGAGTVANALQPDKTSTVAILGMGTVGIAALLAAKALGVTEIIAVDIVDQKLELAAELGASHTINTKHDPQLSQTIRKHIPEGADFILDATGVPSVIQASLGALAHGGTLALVGAMPPGTQLQVDALDILTGCKKIIGVIEAWSDPQELIPQLVQWYMDGKFPVDKLVKLYPAGDLDGALGDLRACRVIKPVLSWDDLVL</sequence>
<evidence type="ECO:0000313" key="9">
    <source>
        <dbReference type="Proteomes" id="UP000654913"/>
    </source>
</evidence>
<evidence type="ECO:0000256" key="6">
    <source>
        <dbReference type="RuleBase" id="RU361277"/>
    </source>
</evidence>
<dbReference type="GO" id="GO:0016491">
    <property type="term" value="F:oxidoreductase activity"/>
    <property type="evidence" value="ECO:0007669"/>
    <property type="project" value="UniProtKB-KW"/>
</dbReference>
<proteinExistence type="inferred from homology"/>